<evidence type="ECO:0000313" key="3">
    <source>
        <dbReference type="EMBL" id="KMW20303.1"/>
    </source>
</evidence>
<proteinExistence type="inferred from homology"/>
<dbReference type="InterPro" id="IPR011008">
    <property type="entry name" value="Dimeric_a/b-barrel"/>
</dbReference>
<comment type="similarity">
    <text evidence="1">Belongs to the YciI family.</text>
</comment>
<dbReference type="PANTHER" id="PTHR37828:SF1">
    <property type="entry name" value="YCII-RELATED DOMAIN-CONTAINING PROTEIN"/>
    <property type="match status" value="1"/>
</dbReference>
<gene>
    <name evidence="3" type="ORF">HMPREF9470_02318</name>
</gene>
<dbReference type="AlphaFoldDB" id="A0A0J9C5E2"/>
<name>A0A0J9C5E2_9FIRM</name>
<dbReference type="GeneID" id="93161739"/>
<dbReference type="PANTHER" id="PTHR37828">
    <property type="entry name" value="GSR2449 PROTEIN"/>
    <property type="match status" value="1"/>
</dbReference>
<evidence type="ECO:0000313" key="4">
    <source>
        <dbReference type="Proteomes" id="UP000037392"/>
    </source>
</evidence>
<dbReference type="RefSeq" id="WP_045092834.1">
    <property type="nucleotide sequence ID" value="NZ_KQ235877.1"/>
</dbReference>
<dbReference type="OrthoDB" id="2058240at2"/>
<dbReference type="InterPro" id="IPR005545">
    <property type="entry name" value="YCII"/>
</dbReference>
<reference evidence="3 4" key="1">
    <citation type="submission" date="2011-04" db="EMBL/GenBank/DDBJ databases">
        <title>The Genome Sequence of Clostridium citroniae WAL-19142.</title>
        <authorList>
            <consortium name="The Broad Institute Genome Sequencing Platform"/>
            <person name="Earl A."/>
            <person name="Ward D."/>
            <person name="Feldgarden M."/>
            <person name="Gevers D."/>
            <person name="Warren Y.A."/>
            <person name="Tyrrell K.L."/>
            <person name="Citron D.M."/>
            <person name="Goldstein E.J."/>
            <person name="Daigneault M."/>
            <person name="Allen-Vercoe E."/>
            <person name="Young S.K."/>
            <person name="Zeng Q."/>
            <person name="Gargeya S."/>
            <person name="Fitzgerald M."/>
            <person name="Haas B."/>
            <person name="Abouelleil A."/>
            <person name="Alvarado L."/>
            <person name="Arachchi H.M."/>
            <person name="Berlin A."/>
            <person name="Brown A."/>
            <person name="Chapman S.B."/>
            <person name="Chen Z."/>
            <person name="Dunbar C."/>
            <person name="Freedman E."/>
            <person name="Gearin G."/>
            <person name="Gellesch M."/>
            <person name="Goldberg J."/>
            <person name="Griggs A."/>
            <person name="Gujja S."/>
            <person name="Heilman E.R."/>
            <person name="Heiman D."/>
            <person name="Howarth C."/>
            <person name="Larson L."/>
            <person name="Lui A."/>
            <person name="MacDonald P.J."/>
            <person name="Mehta T."/>
            <person name="Montmayeur A."/>
            <person name="Murphy C."/>
            <person name="Neiman D."/>
            <person name="Pearson M."/>
            <person name="Priest M."/>
            <person name="Roberts A."/>
            <person name="Saif S."/>
            <person name="Shea T."/>
            <person name="Shenoy N."/>
            <person name="Sisk P."/>
            <person name="Stolte C."/>
            <person name="Sykes S."/>
            <person name="White J."/>
            <person name="Yandava C."/>
            <person name="Wortman J."/>
            <person name="Nusbaum C."/>
            <person name="Birren B."/>
        </authorList>
    </citation>
    <scope>NUCLEOTIDE SEQUENCE [LARGE SCALE GENOMIC DNA]</scope>
    <source>
        <strain evidence="3 4">WAL-19142</strain>
    </source>
</reference>
<dbReference type="EMBL" id="ADLK01000019">
    <property type="protein sequence ID" value="KMW20303.1"/>
    <property type="molecule type" value="Genomic_DNA"/>
</dbReference>
<protein>
    <recommendedName>
        <fullName evidence="2">YCII-related domain-containing protein</fullName>
    </recommendedName>
</protein>
<accession>A0A0J9C5E2</accession>
<evidence type="ECO:0000259" key="2">
    <source>
        <dbReference type="Pfam" id="PF03795"/>
    </source>
</evidence>
<dbReference type="Gene3D" id="3.30.70.1060">
    <property type="entry name" value="Dimeric alpha+beta barrel"/>
    <property type="match status" value="1"/>
</dbReference>
<dbReference type="Proteomes" id="UP000037392">
    <property type="component" value="Unassembled WGS sequence"/>
</dbReference>
<sequence>MKYYMVEGIIQNAENMNDHIMKQHMAYTQKAMDRGMILISGLKADMSGGMFIMRAETLEETEHYLANEPFCLNGIQEYKVIEFNPHYLNPSTESWMESTK</sequence>
<feature type="domain" description="YCII-related" evidence="2">
    <location>
        <begin position="1"/>
        <end position="84"/>
    </location>
</feature>
<evidence type="ECO:0000256" key="1">
    <source>
        <dbReference type="ARBA" id="ARBA00007689"/>
    </source>
</evidence>
<dbReference type="Pfam" id="PF03795">
    <property type="entry name" value="YCII"/>
    <property type="match status" value="1"/>
</dbReference>
<dbReference type="PATRIC" id="fig|742734.4.peg.2494"/>
<comment type="caution">
    <text evidence="3">The sequence shown here is derived from an EMBL/GenBank/DDBJ whole genome shotgun (WGS) entry which is preliminary data.</text>
</comment>
<dbReference type="SUPFAM" id="SSF54909">
    <property type="entry name" value="Dimeric alpha+beta barrel"/>
    <property type="match status" value="1"/>
</dbReference>
<organism evidence="3 4">
    <name type="scientific">[Clostridium] citroniae WAL-19142</name>
    <dbReference type="NCBI Taxonomy" id="742734"/>
    <lineage>
        <taxon>Bacteria</taxon>
        <taxon>Bacillati</taxon>
        <taxon>Bacillota</taxon>
        <taxon>Clostridia</taxon>
        <taxon>Lachnospirales</taxon>
        <taxon>Lachnospiraceae</taxon>
        <taxon>Enterocloster</taxon>
    </lineage>
</organism>